<dbReference type="SUPFAM" id="SSF51905">
    <property type="entry name" value="FAD/NAD(P)-binding domain"/>
    <property type="match status" value="2"/>
</dbReference>
<comment type="caution">
    <text evidence="7">The sequence shown here is derived from an EMBL/GenBank/DDBJ whole genome shotgun (WGS) entry which is preliminary data.</text>
</comment>
<dbReference type="InterPro" id="IPR036188">
    <property type="entry name" value="FAD/NAD-bd_sf"/>
</dbReference>
<reference evidence="7 8" key="1">
    <citation type="submission" date="2019-03" db="EMBL/GenBank/DDBJ databases">
        <title>Draft genome sequences of novel Actinobacteria.</title>
        <authorList>
            <person name="Sahin N."/>
            <person name="Ay H."/>
            <person name="Saygin H."/>
        </authorList>
    </citation>
    <scope>NUCLEOTIDE SEQUENCE [LARGE SCALE GENOMIC DNA]</scope>
    <source>
        <strain evidence="7 8">KC310</strain>
    </source>
</reference>
<comment type="similarity">
    <text evidence="2">Belongs to the NADH dehydrogenase family.</text>
</comment>
<dbReference type="Gene3D" id="3.50.50.100">
    <property type="match status" value="1"/>
</dbReference>
<dbReference type="EMBL" id="SMKO01000317">
    <property type="protein sequence ID" value="TDC85389.1"/>
    <property type="molecule type" value="Genomic_DNA"/>
</dbReference>
<dbReference type="GO" id="GO:0003955">
    <property type="term" value="F:NAD(P)H dehydrogenase (quinone) activity"/>
    <property type="evidence" value="ECO:0007669"/>
    <property type="project" value="TreeGrafter"/>
</dbReference>
<evidence type="ECO:0000256" key="1">
    <source>
        <dbReference type="ARBA" id="ARBA00001974"/>
    </source>
</evidence>
<evidence type="ECO:0000313" key="7">
    <source>
        <dbReference type="EMBL" id="TDC85389.1"/>
    </source>
</evidence>
<dbReference type="PANTHER" id="PTHR42913:SF3">
    <property type="entry name" value="64 KDA MITOCHONDRIAL NADH DEHYDROGENASE (EUROFUNG)"/>
    <property type="match status" value="1"/>
</dbReference>
<dbReference type="Pfam" id="PF07992">
    <property type="entry name" value="Pyr_redox_2"/>
    <property type="match status" value="1"/>
</dbReference>
<evidence type="ECO:0000259" key="6">
    <source>
        <dbReference type="Pfam" id="PF07992"/>
    </source>
</evidence>
<accession>A0A4R4UF95</accession>
<comment type="cofactor">
    <cofactor evidence="1">
        <name>FAD</name>
        <dbReference type="ChEBI" id="CHEBI:57692"/>
    </cofactor>
</comment>
<dbReference type="Proteomes" id="UP000295258">
    <property type="component" value="Unassembled WGS sequence"/>
</dbReference>
<organism evidence="7 8">
    <name type="scientific">Nonomuraea deserti</name>
    <dbReference type="NCBI Taxonomy" id="1848322"/>
    <lineage>
        <taxon>Bacteria</taxon>
        <taxon>Bacillati</taxon>
        <taxon>Actinomycetota</taxon>
        <taxon>Actinomycetes</taxon>
        <taxon>Streptosporangiales</taxon>
        <taxon>Streptosporangiaceae</taxon>
        <taxon>Nonomuraea</taxon>
    </lineage>
</organism>
<keyword evidence="4" id="KW-0274">FAD</keyword>
<keyword evidence="3" id="KW-0285">Flavoprotein</keyword>
<dbReference type="PRINTS" id="PR00368">
    <property type="entry name" value="FADPNR"/>
</dbReference>
<proteinExistence type="inferred from homology"/>
<evidence type="ECO:0000256" key="5">
    <source>
        <dbReference type="ARBA" id="ARBA00023002"/>
    </source>
</evidence>
<evidence type="ECO:0000256" key="3">
    <source>
        <dbReference type="ARBA" id="ARBA00022630"/>
    </source>
</evidence>
<dbReference type="InterPro" id="IPR051169">
    <property type="entry name" value="NADH-Q_oxidoreductase"/>
</dbReference>
<dbReference type="AlphaFoldDB" id="A0A4R4UF95"/>
<dbReference type="PANTHER" id="PTHR42913">
    <property type="entry name" value="APOPTOSIS-INDUCING FACTOR 1"/>
    <property type="match status" value="1"/>
</dbReference>
<sequence>MTGLPARHKVVVLGGGYAGTFAANHLRLRGDVDITLVNARPEFVDRVRLHQFVAGTGEATVDYGTLLGEGVRLVVDSAACIDTAARTVRLESGRALDYDYVIYAVGSRGAIPSSVPGAAEFAFDVSELESARRLRARLGELPLDAPVTVVGGGLTGIETAAELAERGRSVTLVCGGTLAPSFSEPGRRHVAKGLSRQGVAVIEDAVVSEVRPGEVVLAGGGVRASGLTIWAAGFGVPELAAASGLRTDGLGRLLTDETLTSVDDDRVVAAGDAASPSGRPLRMSCYAAGPLGAQAADTVLSRIAGTEPAVIDLAFSGACVSIGRRVGVRQFARKDDTAVNVYVGGRVGAAIKEVTCKLAVSRIRREARKPGALFYVKGGPRPVEAASA</sequence>
<dbReference type="InterPro" id="IPR023753">
    <property type="entry name" value="FAD/NAD-binding_dom"/>
</dbReference>
<keyword evidence="5" id="KW-0560">Oxidoreductase</keyword>
<gene>
    <name evidence="7" type="ORF">E1292_48855</name>
</gene>
<dbReference type="PRINTS" id="PR00469">
    <property type="entry name" value="PNDRDTASEII"/>
</dbReference>
<protein>
    <submittedName>
        <fullName evidence="7">FAD-dependent oxidoreductase</fullName>
    </submittedName>
</protein>
<name>A0A4R4UF95_9ACTN</name>
<evidence type="ECO:0000256" key="4">
    <source>
        <dbReference type="ARBA" id="ARBA00022827"/>
    </source>
</evidence>
<dbReference type="GO" id="GO:0019646">
    <property type="term" value="P:aerobic electron transport chain"/>
    <property type="evidence" value="ECO:0007669"/>
    <property type="project" value="TreeGrafter"/>
</dbReference>
<dbReference type="RefSeq" id="WP_132606631.1">
    <property type="nucleotide sequence ID" value="NZ_SMKO01000317.1"/>
</dbReference>
<feature type="domain" description="FAD/NAD(P)-binding" evidence="6">
    <location>
        <begin position="9"/>
        <end position="279"/>
    </location>
</feature>
<evidence type="ECO:0000313" key="8">
    <source>
        <dbReference type="Proteomes" id="UP000295258"/>
    </source>
</evidence>
<keyword evidence="8" id="KW-1185">Reference proteome</keyword>
<evidence type="ECO:0000256" key="2">
    <source>
        <dbReference type="ARBA" id="ARBA00005272"/>
    </source>
</evidence>